<keyword evidence="2" id="KW-1185">Reference proteome</keyword>
<name>A0A926NA39_9BACL</name>
<dbReference type="SUPFAM" id="SSF53756">
    <property type="entry name" value="UDP-Glycosyltransferase/glycogen phosphorylase"/>
    <property type="match status" value="1"/>
</dbReference>
<accession>A0A926NA39</accession>
<dbReference type="CDD" id="cd03784">
    <property type="entry name" value="GT1_Gtf-like"/>
    <property type="match status" value="1"/>
</dbReference>
<protein>
    <submittedName>
        <fullName evidence="1">Glycosyltransferase family 1 protein</fullName>
    </submittedName>
</protein>
<organism evidence="1 2">
    <name type="scientific">Polycladospora coralii</name>
    <dbReference type="NCBI Taxonomy" id="2771432"/>
    <lineage>
        <taxon>Bacteria</taxon>
        <taxon>Bacillati</taxon>
        <taxon>Bacillota</taxon>
        <taxon>Bacilli</taxon>
        <taxon>Bacillales</taxon>
        <taxon>Thermoactinomycetaceae</taxon>
        <taxon>Polycladospora</taxon>
    </lineage>
</organism>
<dbReference type="Pfam" id="PF00201">
    <property type="entry name" value="UDPGT"/>
    <property type="match status" value="1"/>
</dbReference>
<dbReference type="PANTHER" id="PTHR48050">
    <property type="entry name" value="STEROL 3-BETA-GLUCOSYLTRANSFERASE"/>
    <property type="match status" value="1"/>
</dbReference>
<dbReference type="GO" id="GO:0008194">
    <property type="term" value="F:UDP-glycosyltransferase activity"/>
    <property type="evidence" value="ECO:0007669"/>
    <property type="project" value="InterPro"/>
</dbReference>
<comment type="caution">
    <text evidence="1">The sequence shown here is derived from an EMBL/GenBank/DDBJ whole genome shotgun (WGS) entry which is preliminary data.</text>
</comment>
<dbReference type="InterPro" id="IPR002213">
    <property type="entry name" value="UDP_glucos_trans"/>
</dbReference>
<dbReference type="GO" id="GO:0017000">
    <property type="term" value="P:antibiotic biosynthetic process"/>
    <property type="evidence" value="ECO:0007669"/>
    <property type="project" value="UniProtKB-ARBA"/>
</dbReference>
<dbReference type="Proteomes" id="UP000661691">
    <property type="component" value="Unassembled WGS sequence"/>
</dbReference>
<gene>
    <name evidence="1" type="ORF">IC620_11735</name>
</gene>
<sequence length="423" mass="47015">MDAKSITCKNILMISLQVGNGNSRGHMNPLISVAQQLVAWGHRVHWLALPHNMPVDVVKQLTSDGIEVIDSPPLSSERVKKPAELAKLALDTEKNWQAYQSFLLDPIEEQLDETMKKIKAIQPDVIALDTIVYTGKIAAHLLHVPYVGICAGLKLLGGPDLHPDYMGNLTPLLPLRAMIFKKYRMNAHFRLLEAVSPYANVVFTTKDFVMHQSIPNHTFLVGPSMPLQNRGGEGKITLPQIKHRPLIYMAFGSVLSKEPLADLINPLLEVASMLDMDFLIVSEYFSANPIDLPPNVVIEPMVPQLEVLNKADVFITHGGANSIMEGLSYGVPMIVVPLSSDQPLQGRLVEEAHVGITIQRKDFTSDSIQQAIRSLLDPQSPYHHHIQSIQQAYARQNGRVNAAHIILEEGSKHVRTSDHRSNW</sequence>
<evidence type="ECO:0000313" key="1">
    <source>
        <dbReference type="EMBL" id="MBD1373026.1"/>
    </source>
</evidence>
<dbReference type="RefSeq" id="WP_191142283.1">
    <property type="nucleotide sequence ID" value="NZ_JACXAH010000016.1"/>
</dbReference>
<dbReference type="AlphaFoldDB" id="A0A926NA39"/>
<reference evidence="1" key="1">
    <citation type="submission" date="2020-09" db="EMBL/GenBank/DDBJ databases">
        <title>A novel bacterium of genus Hazenella, isolated from South China Sea.</title>
        <authorList>
            <person name="Huang H."/>
            <person name="Mo K."/>
            <person name="Hu Y."/>
        </authorList>
    </citation>
    <scope>NUCLEOTIDE SEQUENCE</scope>
    <source>
        <strain evidence="1">IB182357</strain>
    </source>
</reference>
<evidence type="ECO:0000313" key="2">
    <source>
        <dbReference type="Proteomes" id="UP000661691"/>
    </source>
</evidence>
<dbReference type="InterPro" id="IPR050426">
    <property type="entry name" value="Glycosyltransferase_28"/>
</dbReference>
<dbReference type="EMBL" id="JACXAH010000016">
    <property type="protein sequence ID" value="MBD1373026.1"/>
    <property type="molecule type" value="Genomic_DNA"/>
</dbReference>
<dbReference type="Gene3D" id="3.40.50.2000">
    <property type="entry name" value="Glycogen Phosphorylase B"/>
    <property type="match status" value="2"/>
</dbReference>
<dbReference type="PANTHER" id="PTHR48050:SF13">
    <property type="entry name" value="STEROL 3-BETA-GLUCOSYLTRANSFERASE UGT80A2"/>
    <property type="match status" value="1"/>
</dbReference>
<proteinExistence type="predicted"/>